<evidence type="ECO:0000256" key="4">
    <source>
        <dbReference type="ARBA" id="ARBA00022679"/>
    </source>
</evidence>
<dbReference type="InterPro" id="IPR036097">
    <property type="entry name" value="HisK_dim/P_sf"/>
</dbReference>
<evidence type="ECO:0000259" key="12">
    <source>
        <dbReference type="PROSITE" id="PS50112"/>
    </source>
</evidence>
<evidence type="ECO:0000256" key="5">
    <source>
        <dbReference type="ARBA" id="ARBA00022741"/>
    </source>
</evidence>
<dbReference type="CDD" id="cd00130">
    <property type="entry name" value="PAS"/>
    <property type="match status" value="1"/>
</dbReference>
<evidence type="ECO:0000259" key="11">
    <source>
        <dbReference type="PROSITE" id="PS50110"/>
    </source>
</evidence>
<dbReference type="EC" id="2.7.13.3" evidence="2"/>
<comment type="catalytic activity">
    <reaction evidence="1">
        <text>ATP + protein L-histidine = ADP + protein N-phospho-L-histidine.</text>
        <dbReference type="EC" id="2.7.13.3"/>
    </reaction>
</comment>
<dbReference type="SMART" id="SM00091">
    <property type="entry name" value="PAS"/>
    <property type="match status" value="1"/>
</dbReference>
<dbReference type="Pfam" id="PF02518">
    <property type="entry name" value="HATPase_c"/>
    <property type="match status" value="1"/>
</dbReference>
<keyword evidence="7" id="KW-0067">ATP-binding</keyword>
<comment type="caution">
    <text evidence="14">The sequence shown here is derived from an EMBL/GenBank/DDBJ whole genome shotgun (WGS) entry which is preliminary data.</text>
</comment>
<dbReference type="SMART" id="SM00387">
    <property type="entry name" value="HATPase_c"/>
    <property type="match status" value="1"/>
</dbReference>
<dbReference type="InterPro" id="IPR036890">
    <property type="entry name" value="HATPase_C_sf"/>
</dbReference>
<dbReference type="Pfam" id="PF00072">
    <property type="entry name" value="Response_reg"/>
    <property type="match status" value="1"/>
</dbReference>
<dbReference type="PANTHER" id="PTHR43065">
    <property type="entry name" value="SENSOR HISTIDINE KINASE"/>
    <property type="match status" value="1"/>
</dbReference>
<dbReference type="InterPro" id="IPR035965">
    <property type="entry name" value="PAS-like_dom_sf"/>
</dbReference>
<dbReference type="InterPro" id="IPR003594">
    <property type="entry name" value="HATPase_dom"/>
</dbReference>
<dbReference type="InterPro" id="IPR003661">
    <property type="entry name" value="HisK_dim/P_dom"/>
</dbReference>
<evidence type="ECO:0000259" key="10">
    <source>
        <dbReference type="PROSITE" id="PS50109"/>
    </source>
</evidence>
<reference evidence="14 15" key="1">
    <citation type="submission" date="2019-08" db="EMBL/GenBank/DDBJ databases">
        <title>Bradymonadales sp. TMQ4.</title>
        <authorList>
            <person name="Liang Q."/>
        </authorList>
    </citation>
    <scope>NUCLEOTIDE SEQUENCE [LARGE SCALE GENOMIC DNA]</scope>
    <source>
        <strain evidence="14 15">TMQ4</strain>
    </source>
</reference>
<feature type="domain" description="Histidine kinase" evidence="10">
    <location>
        <begin position="268"/>
        <end position="493"/>
    </location>
</feature>
<dbReference type="SUPFAM" id="SSF55785">
    <property type="entry name" value="PYP-like sensor domain (PAS domain)"/>
    <property type="match status" value="1"/>
</dbReference>
<keyword evidence="4" id="KW-0808">Transferase</keyword>
<evidence type="ECO:0000256" key="1">
    <source>
        <dbReference type="ARBA" id="ARBA00000085"/>
    </source>
</evidence>
<dbReference type="OrthoDB" id="9761263at2"/>
<dbReference type="SMART" id="SM00448">
    <property type="entry name" value="REC"/>
    <property type="match status" value="1"/>
</dbReference>
<feature type="domain" description="Response regulatory" evidence="11">
    <location>
        <begin position="516"/>
        <end position="631"/>
    </location>
</feature>
<name>A0A5C6XA46_9DELT</name>
<evidence type="ECO:0000256" key="6">
    <source>
        <dbReference type="ARBA" id="ARBA00022777"/>
    </source>
</evidence>
<dbReference type="PROSITE" id="PS50113">
    <property type="entry name" value="PAC"/>
    <property type="match status" value="1"/>
</dbReference>
<keyword evidence="5" id="KW-0547">Nucleotide-binding</keyword>
<dbReference type="PROSITE" id="PS50110">
    <property type="entry name" value="RESPONSE_REGULATORY"/>
    <property type="match status" value="1"/>
</dbReference>
<dbReference type="Gene3D" id="1.10.287.130">
    <property type="match status" value="1"/>
</dbReference>
<keyword evidence="6" id="KW-0418">Kinase</keyword>
<dbReference type="InterPro" id="IPR004358">
    <property type="entry name" value="Sig_transdc_His_kin-like_C"/>
</dbReference>
<gene>
    <name evidence="14" type="ORF">FRC98_17450</name>
</gene>
<dbReference type="Pfam" id="PF08448">
    <property type="entry name" value="PAS_4"/>
    <property type="match status" value="1"/>
</dbReference>
<dbReference type="SMART" id="SM00388">
    <property type="entry name" value="HisKA"/>
    <property type="match status" value="1"/>
</dbReference>
<accession>A0A5C6XA46</accession>
<dbReference type="RefSeq" id="WP_146982715.1">
    <property type="nucleotide sequence ID" value="NZ_VOSM01000011.1"/>
</dbReference>
<dbReference type="EMBL" id="VOSM01000011">
    <property type="protein sequence ID" value="TXD34908.1"/>
    <property type="molecule type" value="Genomic_DNA"/>
</dbReference>
<sequence length="634" mass="70262">MSRPLSLLVYGPCPELDAHRLGVEVVRADAVDARSSLELNLKQQRVALIDGSLPEALDHIKLLRTLAPGCATLLIAEAGDHRRVLDALELGLTDFLVRSGEAATDRVLVEHLLKRSFNTCHIRQRLHDGERRFWTLFDSAPLGMQILGLQGQCEHANTALQELLGYSLDELRRTALDELMAEEDADLWRALIEELRQSQRDLYSLELRLKHRDGELRYTRFTLAVMREESGDPSHILAMVADLTDKKRIQQNLQHADKMQAMGRLAGGVAHDFNNLLTIIGSHCYIMRDALSDPPRVETSIEAILSASERGGALTRQLLTFGRRHVRESSVLDLNELLEEMRMVLQSLFGSSVHLSQNLATDLHDIVADRSQIEQVIMNLAINARDAMPQGGRFSVRTANLEVTRDDRHPGLPRELRPGHYATIIISDSGHGMPPEIKNQIFEPFFTTKALGQGTGLGLSTVYGVVTQDGGHISVESVPDQGTTFTIYLPAARQESTTPARLRRARRATPIPGDETILLVEDDDALRQPIRMLLERKGYHVLEAANAEEALELSRTYGGPIDLLLSDVIMPGLDGLALSRRITSTRPETAVLLMSGYTADALLATETGDLPRLLQKPFGMDTLTHAIRALLSAP</sequence>
<dbReference type="GO" id="GO:0000155">
    <property type="term" value="F:phosphorelay sensor kinase activity"/>
    <property type="evidence" value="ECO:0007669"/>
    <property type="project" value="InterPro"/>
</dbReference>
<dbReference type="InterPro" id="IPR000014">
    <property type="entry name" value="PAS"/>
</dbReference>
<dbReference type="GO" id="GO:0005524">
    <property type="term" value="F:ATP binding"/>
    <property type="evidence" value="ECO:0007669"/>
    <property type="project" value="UniProtKB-KW"/>
</dbReference>
<dbReference type="InterPro" id="IPR001610">
    <property type="entry name" value="PAC"/>
</dbReference>
<dbReference type="PROSITE" id="PS50109">
    <property type="entry name" value="HIS_KIN"/>
    <property type="match status" value="1"/>
</dbReference>
<dbReference type="PRINTS" id="PR00344">
    <property type="entry name" value="BCTRLSENSOR"/>
</dbReference>
<keyword evidence="8" id="KW-0902">Two-component regulatory system</keyword>
<evidence type="ECO:0000313" key="15">
    <source>
        <dbReference type="Proteomes" id="UP000321412"/>
    </source>
</evidence>
<dbReference type="SUPFAM" id="SSF47384">
    <property type="entry name" value="Homodimeric domain of signal transducing histidine kinase"/>
    <property type="match status" value="1"/>
</dbReference>
<dbReference type="SUPFAM" id="SSF55874">
    <property type="entry name" value="ATPase domain of HSP90 chaperone/DNA topoisomerase II/histidine kinase"/>
    <property type="match status" value="1"/>
</dbReference>
<dbReference type="InterPro" id="IPR011006">
    <property type="entry name" value="CheY-like_superfamily"/>
</dbReference>
<evidence type="ECO:0000256" key="7">
    <source>
        <dbReference type="ARBA" id="ARBA00022840"/>
    </source>
</evidence>
<dbReference type="PROSITE" id="PS50112">
    <property type="entry name" value="PAS"/>
    <property type="match status" value="1"/>
</dbReference>
<protein>
    <recommendedName>
        <fullName evidence="2">histidine kinase</fullName>
        <ecNumber evidence="2">2.7.13.3</ecNumber>
    </recommendedName>
</protein>
<dbReference type="InterPro" id="IPR013656">
    <property type="entry name" value="PAS_4"/>
</dbReference>
<evidence type="ECO:0000259" key="13">
    <source>
        <dbReference type="PROSITE" id="PS50113"/>
    </source>
</evidence>
<feature type="domain" description="PAS" evidence="12">
    <location>
        <begin position="129"/>
        <end position="199"/>
    </location>
</feature>
<keyword evidence="15" id="KW-1185">Reference proteome</keyword>
<dbReference type="AlphaFoldDB" id="A0A5C6XA46"/>
<evidence type="ECO:0000256" key="2">
    <source>
        <dbReference type="ARBA" id="ARBA00012438"/>
    </source>
</evidence>
<dbReference type="SUPFAM" id="SSF52172">
    <property type="entry name" value="CheY-like"/>
    <property type="match status" value="1"/>
</dbReference>
<keyword evidence="3 9" id="KW-0597">Phosphoprotein</keyword>
<dbReference type="Gene3D" id="3.30.450.20">
    <property type="entry name" value="PAS domain"/>
    <property type="match status" value="1"/>
</dbReference>
<evidence type="ECO:0000256" key="9">
    <source>
        <dbReference type="PROSITE-ProRule" id="PRU00169"/>
    </source>
</evidence>
<dbReference type="Proteomes" id="UP000321412">
    <property type="component" value="Unassembled WGS sequence"/>
</dbReference>
<feature type="domain" description="PAC" evidence="13">
    <location>
        <begin position="203"/>
        <end position="255"/>
    </location>
</feature>
<dbReference type="InterPro" id="IPR001789">
    <property type="entry name" value="Sig_transdc_resp-reg_receiver"/>
</dbReference>
<dbReference type="Gene3D" id="3.30.565.10">
    <property type="entry name" value="Histidine kinase-like ATPase, C-terminal domain"/>
    <property type="match status" value="1"/>
</dbReference>
<organism evidence="14 15">
    <name type="scientific">Lujinxingia vulgaris</name>
    <dbReference type="NCBI Taxonomy" id="2600176"/>
    <lineage>
        <taxon>Bacteria</taxon>
        <taxon>Deltaproteobacteria</taxon>
        <taxon>Bradymonadales</taxon>
        <taxon>Lujinxingiaceae</taxon>
        <taxon>Lujinxingia</taxon>
    </lineage>
</organism>
<feature type="modified residue" description="4-aspartylphosphate" evidence="9">
    <location>
        <position position="567"/>
    </location>
</feature>
<dbReference type="InterPro" id="IPR000700">
    <property type="entry name" value="PAS-assoc_C"/>
</dbReference>
<dbReference type="InterPro" id="IPR005467">
    <property type="entry name" value="His_kinase_dom"/>
</dbReference>
<dbReference type="SMART" id="SM00086">
    <property type="entry name" value="PAC"/>
    <property type="match status" value="1"/>
</dbReference>
<dbReference type="Gene3D" id="3.40.50.2300">
    <property type="match status" value="1"/>
</dbReference>
<evidence type="ECO:0000256" key="3">
    <source>
        <dbReference type="ARBA" id="ARBA00022553"/>
    </source>
</evidence>
<dbReference type="NCBIfam" id="TIGR00229">
    <property type="entry name" value="sensory_box"/>
    <property type="match status" value="1"/>
</dbReference>
<evidence type="ECO:0000256" key="8">
    <source>
        <dbReference type="ARBA" id="ARBA00023012"/>
    </source>
</evidence>
<dbReference type="PANTHER" id="PTHR43065:SF46">
    <property type="entry name" value="C4-DICARBOXYLATE TRANSPORT SENSOR PROTEIN DCTB"/>
    <property type="match status" value="1"/>
</dbReference>
<evidence type="ECO:0000313" key="14">
    <source>
        <dbReference type="EMBL" id="TXD34908.1"/>
    </source>
</evidence>
<proteinExistence type="predicted"/>